<dbReference type="AlphaFoldDB" id="A0AAV1XT79"/>
<feature type="region of interest" description="Disordered" evidence="1">
    <location>
        <begin position="1"/>
        <end position="24"/>
    </location>
</feature>
<evidence type="ECO:0000313" key="3">
    <source>
        <dbReference type="Proteomes" id="UP001497480"/>
    </source>
</evidence>
<dbReference type="EMBL" id="CAXHTB010000017">
    <property type="protein sequence ID" value="CAL0324225.1"/>
    <property type="molecule type" value="Genomic_DNA"/>
</dbReference>
<protein>
    <submittedName>
        <fullName evidence="2">Uncharacterized protein</fullName>
    </submittedName>
</protein>
<gene>
    <name evidence="2" type="ORF">LLUT_LOCUS25285</name>
</gene>
<reference evidence="2 3" key="1">
    <citation type="submission" date="2024-03" db="EMBL/GenBank/DDBJ databases">
        <authorList>
            <person name="Martinez-Hernandez J."/>
        </authorList>
    </citation>
    <scope>NUCLEOTIDE SEQUENCE [LARGE SCALE GENOMIC DNA]</scope>
</reference>
<comment type="caution">
    <text evidence="2">The sequence shown here is derived from an EMBL/GenBank/DDBJ whole genome shotgun (WGS) entry which is preliminary data.</text>
</comment>
<name>A0AAV1XT79_LUPLU</name>
<accession>A0AAV1XT79</accession>
<feature type="compositionally biased region" description="Polar residues" evidence="1">
    <location>
        <begin position="58"/>
        <end position="75"/>
    </location>
</feature>
<evidence type="ECO:0000313" key="2">
    <source>
        <dbReference type="EMBL" id="CAL0324225.1"/>
    </source>
</evidence>
<dbReference type="Proteomes" id="UP001497480">
    <property type="component" value="Unassembled WGS sequence"/>
</dbReference>
<proteinExistence type="predicted"/>
<feature type="region of interest" description="Disordered" evidence="1">
    <location>
        <begin position="38"/>
        <end position="75"/>
    </location>
</feature>
<keyword evidence="3" id="KW-1185">Reference proteome</keyword>
<evidence type="ECO:0000256" key="1">
    <source>
        <dbReference type="SAM" id="MobiDB-lite"/>
    </source>
</evidence>
<organism evidence="2 3">
    <name type="scientific">Lupinus luteus</name>
    <name type="common">European yellow lupine</name>
    <dbReference type="NCBI Taxonomy" id="3873"/>
    <lineage>
        <taxon>Eukaryota</taxon>
        <taxon>Viridiplantae</taxon>
        <taxon>Streptophyta</taxon>
        <taxon>Embryophyta</taxon>
        <taxon>Tracheophyta</taxon>
        <taxon>Spermatophyta</taxon>
        <taxon>Magnoliopsida</taxon>
        <taxon>eudicotyledons</taxon>
        <taxon>Gunneridae</taxon>
        <taxon>Pentapetalae</taxon>
        <taxon>rosids</taxon>
        <taxon>fabids</taxon>
        <taxon>Fabales</taxon>
        <taxon>Fabaceae</taxon>
        <taxon>Papilionoideae</taxon>
        <taxon>50 kb inversion clade</taxon>
        <taxon>genistoids sensu lato</taxon>
        <taxon>core genistoids</taxon>
        <taxon>Genisteae</taxon>
        <taxon>Lupinus</taxon>
    </lineage>
</organism>
<sequence length="75" mass="8363">MDRKESTAKRKITQNLPPRRGQVKMRIFKSIGEVLSCSGGMRQEEEEQQQQQRAPIPLSSTSTTPAIPSGYTSEA</sequence>